<protein>
    <submittedName>
        <fullName evidence="2">Late control gene D protein</fullName>
    </submittedName>
</protein>
<feature type="region of interest" description="Disordered" evidence="1">
    <location>
        <begin position="245"/>
        <end position="270"/>
    </location>
</feature>
<dbReference type="AlphaFoldDB" id="A0A1V1NVR2"/>
<name>A0A1V1NVR2_9BACT</name>
<dbReference type="EMBL" id="ATBP01001817">
    <property type="protein sequence ID" value="ETR66679.1"/>
    <property type="molecule type" value="Genomic_DNA"/>
</dbReference>
<evidence type="ECO:0000313" key="3">
    <source>
        <dbReference type="Proteomes" id="UP000189670"/>
    </source>
</evidence>
<sequence>MNLPDTTLLWDNNNVLENLKPWLIGISLTETIENGGKDELNIKLANKGKIFLNEWYPSEGARLKFFIQNYPCGEFSVDQLDFTINPPTIAIRAQPYQSIDRGRLTTKQSKAFENIKLDALIDAIIASTNHTAYVQCPDIHLDRFDMTNESVEQVLTRLADTYNCHFAVKGGTLVFSNSFNQGGTIHSDDCTGSFSSTARNVIAAAQMEYYDPKTQKTFQHREGDTGAVGDQVKVIFGIAANEEDAKNDVRQQSQKQTKTQLRPVSHSKGY</sequence>
<dbReference type="Proteomes" id="UP000189670">
    <property type="component" value="Unassembled WGS sequence"/>
</dbReference>
<evidence type="ECO:0000256" key="1">
    <source>
        <dbReference type="SAM" id="MobiDB-lite"/>
    </source>
</evidence>
<feature type="compositionally biased region" description="Polar residues" evidence="1">
    <location>
        <begin position="250"/>
        <end position="262"/>
    </location>
</feature>
<comment type="caution">
    <text evidence="2">The sequence shown here is derived from an EMBL/GenBank/DDBJ whole genome shotgun (WGS) entry which is preliminary data.</text>
</comment>
<evidence type="ECO:0000313" key="2">
    <source>
        <dbReference type="EMBL" id="ETR66679.1"/>
    </source>
</evidence>
<proteinExistence type="predicted"/>
<dbReference type="SUPFAM" id="SSF69279">
    <property type="entry name" value="Phage tail proteins"/>
    <property type="match status" value="1"/>
</dbReference>
<gene>
    <name evidence="2" type="ORF">OMM_05537</name>
</gene>
<reference evidence="3" key="1">
    <citation type="submission" date="2012-11" db="EMBL/GenBank/DDBJ databases">
        <authorList>
            <person name="Lucero-Rivera Y.E."/>
            <person name="Tovar-Ramirez D."/>
        </authorList>
    </citation>
    <scope>NUCLEOTIDE SEQUENCE [LARGE SCALE GENOMIC DNA]</scope>
    <source>
        <strain evidence="3">Araruama</strain>
    </source>
</reference>
<accession>A0A1V1NVR2</accession>
<organism evidence="2 3">
    <name type="scientific">Candidatus Magnetoglobus multicellularis str. Araruama</name>
    <dbReference type="NCBI Taxonomy" id="890399"/>
    <lineage>
        <taxon>Bacteria</taxon>
        <taxon>Pseudomonadati</taxon>
        <taxon>Thermodesulfobacteriota</taxon>
        <taxon>Desulfobacteria</taxon>
        <taxon>Desulfobacterales</taxon>
        <taxon>Desulfobacteraceae</taxon>
        <taxon>Candidatus Magnetoglobus</taxon>
    </lineage>
</organism>